<dbReference type="Proteomes" id="UP000288429">
    <property type="component" value="Unassembled WGS sequence"/>
</dbReference>
<feature type="region of interest" description="Disordered" evidence="1">
    <location>
        <begin position="137"/>
        <end position="160"/>
    </location>
</feature>
<proteinExistence type="predicted"/>
<evidence type="ECO:0000256" key="1">
    <source>
        <dbReference type="SAM" id="MobiDB-lite"/>
    </source>
</evidence>
<feature type="compositionally biased region" description="Basic and acidic residues" evidence="1">
    <location>
        <begin position="8"/>
        <end position="21"/>
    </location>
</feature>
<feature type="region of interest" description="Disordered" evidence="1">
    <location>
        <begin position="46"/>
        <end position="90"/>
    </location>
</feature>
<evidence type="ECO:0000313" key="3">
    <source>
        <dbReference type="Proteomes" id="UP000288429"/>
    </source>
</evidence>
<organism evidence="2 3">
    <name type="scientific">Fusarium ambrosium</name>
    <dbReference type="NCBI Taxonomy" id="131363"/>
    <lineage>
        <taxon>Eukaryota</taxon>
        <taxon>Fungi</taxon>
        <taxon>Dikarya</taxon>
        <taxon>Ascomycota</taxon>
        <taxon>Pezizomycotina</taxon>
        <taxon>Sordariomycetes</taxon>
        <taxon>Hypocreomycetidae</taxon>
        <taxon>Hypocreales</taxon>
        <taxon>Nectriaceae</taxon>
        <taxon>Fusarium</taxon>
        <taxon>Fusarium solani species complex</taxon>
    </lineage>
</organism>
<protein>
    <submittedName>
        <fullName evidence="2">Uncharacterized protein</fullName>
    </submittedName>
</protein>
<name>A0A428UXI0_9HYPO</name>
<comment type="caution">
    <text evidence="2">The sequence shown here is derived from an EMBL/GenBank/DDBJ whole genome shotgun (WGS) entry which is preliminary data.</text>
</comment>
<keyword evidence="3" id="KW-1185">Reference proteome</keyword>
<accession>A0A428UXI0</accession>
<sequence length="194" mass="21751">MTTSSHSLWERPKKEEAREVERAKVEINPALTGEHHTLAPIWRTFREEGPTGEGTRPSGWSQRAGRHGRRTGDWTKTKWRGLPPSDNATQSTAAAGLVGLKSKPQSLKSHLEMTVDESKHEAAESVKWTYSWLRGERDGDRRRGPRSPVFGDIDGDRWPSNCLDACPCRSLARPGQAMPPRDDLQWASRAIYAA</sequence>
<feature type="region of interest" description="Disordered" evidence="1">
    <location>
        <begin position="1"/>
        <end position="21"/>
    </location>
</feature>
<dbReference type="AlphaFoldDB" id="A0A428UXI0"/>
<reference evidence="2 3" key="1">
    <citation type="submission" date="2017-06" db="EMBL/GenBank/DDBJ databases">
        <title>Cmopartive genomic analysis of Ambrosia Fusariam Clade fungi.</title>
        <authorList>
            <person name="Stajich J.E."/>
            <person name="Carrillo J."/>
            <person name="Kijimoto T."/>
            <person name="Eskalen A."/>
            <person name="O'Donnell K."/>
            <person name="Kasson M."/>
        </authorList>
    </citation>
    <scope>NUCLEOTIDE SEQUENCE [LARGE SCALE GENOMIC DNA]</scope>
    <source>
        <strain evidence="2 3">NRRL 20438</strain>
    </source>
</reference>
<evidence type="ECO:0000313" key="2">
    <source>
        <dbReference type="EMBL" id="RSM19013.1"/>
    </source>
</evidence>
<dbReference type="EMBL" id="NIZV01000016">
    <property type="protein sequence ID" value="RSM19013.1"/>
    <property type="molecule type" value="Genomic_DNA"/>
</dbReference>
<gene>
    <name evidence="2" type="ORF">CDV31_002144</name>
</gene>